<proteinExistence type="predicted"/>
<comment type="caution">
    <text evidence="1">The sequence shown here is derived from an EMBL/GenBank/DDBJ whole genome shotgun (WGS) entry which is preliminary data.</text>
</comment>
<organism evidence="1 2">
    <name type="scientific">Hypoxylon rubiginosum</name>
    <dbReference type="NCBI Taxonomy" id="110542"/>
    <lineage>
        <taxon>Eukaryota</taxon>
        <taxon>Fungi</taxon>
        <taxon>Dikarya</taxon>
        <taxon>Ascomycota</taxon>
        <taxon>Pezizomycotina</taxon>
        <taxon>Sordariomycetes</taxon>
        <taxon>Xylariomycetidae</taxon>
        <taxon>Xylariales</taxon>
        <taxon>Hypoxylaceae</taxon>
        <taxon>Hypoxylon</taxon>
    </lineage>
</organism>
<protein>
    <submittedName>
        <fullName evidence="1">PLC-like phosphodiesterase</fullName>
    </submittedName>
</protein>
<dbReference type="EMBL" id="MU393455">
    <property type="protein sequence ID" value="KAI4866689.1"/>
    <property type="molecule type" value="Genomic_DNA"/>
</dbReference>
<sequence length="441" mass="47904">MARFGSLTLLAAAAGVLGQTTASDDRTTATDSTATTSEDATPTGVYLSYTSQITLGTDLGSVGNGATSIGTDNITRSTISSSTSNTVTFLTGAAATTTTLSGNFSSTTPPTPSVTNTQPCNSYPEFCSRKYSNITYIACHNSPFITTNNLAANQQYDVTAQLNDGVRFLQGQIQWPTGGNEPHFCHTSCDVLDAGPITDWLGKVKAWVASHPYDVVTILLGNGNYSVPSLYVPYIEQTGILRYVYTPPFVPMTLDDWPTLSEMVLRGQRVVMFMDYMANQTAYPWLLDEFSQLWETPFDPTDQSFPCTVQRPPNLAAADAKSRLYMINHNLNIELTILGSDMLVPARTELNVTNNVTGYGSLGLSANNCRNEWDRAPNFLNVDYYNTGGYPGSVFEVAAQMNNVTYDRQCCGVSTSGVDRLLASGGFAYLLVIMIFSWVFL</sequence>
<keyword evidence="2" id="KW-1185">Reference proteome</keyword>
<evidence type="ECO:0000313" key="1">
    <source>
        <dbReference type="EMBL" id="KAI4866689.1"/>
    </source>
</evidence>
<gene>
    <name evidence="1" type="ORF">F4820DRAFT_239723</name>
</gene>
<dbReference type="Proteomes" id="UP001497700">
    <property type="component" value="Unassembled WGS sequence"/>
</dbReference>
<accession>A0ACB9Z5H9</accession>
<evidence type="ECO:0000313" key="2">
    <source>
        <dbReference type="Proteomes" id="UP001497700"/>
    </source>
</evidence>
<name>A0ACB9Z5H9_9PEZI</name>
<reference evidence="1 2" key="1">
    <citation type="journal article" date="2022" name="New Phytol.">
        <title>Ecological generalism drives hyperdiversity of secondary metabolite gene clusters in xylarialean endophytes.</title>
        <authorList>
            <person name="Franco M.E.E."/>
            <person name="Wisecaver J.H."/>
            <person name="Arnold A.E."/>
            <person name="Ju Y.M."/>
            <person name="Slot J.C."/>
            <person name="Ahrendt S."/>
            <person name="Moore L.P."/>
            <person name="Eastman K.E."/>
            <person name="Scott K."/>
            <person name="Konkel Z."/>
            <person name="Mondo S.J."/>
            <person name="Kuo A."/>
            <person name="Hayes R.D."/>
            <person name="Haridas S."/>
            <person name="Andreopoulos B."/>
            <person name="Riley R."/>
            <person name="LaButti K."/>
            <person name="Pangilinan J."/>
            <person name="Lipzen A."/>
            <person name="Amirebrahimi M."/>
            <person name="Yan J."/>
            <person name="Adam C."/>
            <person name="Keymanesh K."/>
            <person name="Ng V."/>
            <person name="Louie K."/>
            <person name="Northen T."/>
            <person name="Drula E."/>
            <person name="Henrissat B."/>
            <person name="Hsieh H.M."/>
            <person name="Youens-Clark K."/>
            <person name="Lutzoni F."/>
            <person name="Miadlikowska J."/>
            <person name="Eastwood D.C."/>
            <person name="Hamelin R.C."/>
            <person name="Grigoriev I.V."/>
            <person name="U'Ren J.M."/>
        </authorList>
    </citation>
    <scope>NUCLEOTIDE SEQUENCE [LARGE SCALE GENOMIC DNA]</scope>
    <source>
        <strain evidence="1 2">CBS 119005</strain>
    </source>
</reference>